<evidence type="ECO:0000313" key="5">
    <source>
        <dbReference type="EnsemblMetazoa" id="AALFPA23_005585.P7147"/>
    </source>
</evidence>
<accession>A0ABM1Y4B9</accession>
<dbReference type="InterPro" id="IPR029277">
    <property type="entry name" value="SVWC_dom"/>
</dbReference>
<dbReference type="EnsemblMetazoa" id="AALFPA23_005585.R7147">
    <property type="protein sequence ID" value="AALFPA23_005585.P7147"/>
    <property type="gene ID" value="AALFPA23_005585"/>
</dbReference>
<feature type="domain" description="Single" evidence="4">
    <location>
        <begin position="36"/>
        <end position="104"/>
    </location>
</feature>
<protein>
    <recommendedName>
        <fullName evidence="4">Single domain-containing protein</fullName>
    </recommendedName>
</protein>
<proteinExistence type="predicted"/>
<feature type="signal peptide" evidence="3">
    <location>
        <begin position="1"/>
        <end position="19"/>
    </location>
</feature>
<keyword evidence="2" id="KW-0964">Secreted</keyword>
<sequence length="113" mass="12588">MKAFAVSFTLCCLIAAALAARMIQPNATHPDHPGKCYHRSSGLVFDVDEKKTLPGTCMLVLCSEDYSLIFHTCGVAVMDDDPDCEPIEQDFTKNYPECCNKYKCVRNGEVNYI</sequence>
<dbReference type="RefSeq" id="XP_029724624.2">
    <property type="nucleotide sequence ID" value="XM_029868764.2"/>
</dbReference>
<dbReference type="GeneID" id="115253693"/>
<name>A0ABM1Y4B9_AEDAL</name>
<keyword evidence="3" id="KW-0732">Signal</keyword>
<reference evidence="5" key="2">
    <citation type="submission" date="2025-05" db="UniProtKB">
        <authorList>
            <consortium name="EnsemblMetazoa"/>
        </authorList>
    </citation>
    <scope>IDENTIFICATION</scope>
    <source>
        <strain evidence="5">Foshan</strain>
    </source>
</reference>
<reference evidence="6" key="1">
    <citation type="journal article" date="2015" name="Proc. Natl. Acad. Sci. U.S.A.">
        <title>Genome sequence of the Asian Tiger mosquito, Aedes albopictus, reveals insights into its biology, genetics, and evolution.</title>
        <authorList>
            <person name="Chen X.G."/>
            <person name="Jiang X."/>
            <person name="Gu J."/>
            <person name="Xu M."/>
            <person name="Wu Y."/>
            <person name="Deng Y."/>
            <person name="Zhang C."/>
            <person name="Bonizzoni M."/>
            <person name="Dermauw W."/>
            <person name="Vontas J."/>
            <person name="Armbruster P."/>
            <person name="Huang X."/>
            <person name="Yang Y."/>
            <person name="Zhang H."/>
            <person name="He W."/>
            <person name="Peng H."/>
            <person name="Liu Y."/>
            <person name="Wu K."/>
            <person name="Chen J."/>
            <person name="Lirakis M."/>
            <person name="Topalis P."/>
            <person name="Van Leeuwen T."/>
            <person name="Hall A.B."/>
            <person name="Jiang X."/>
            <person name="Thorpe C."/>
            <person name="Mueller R.L."/>
            <person name="Sun C."/>
            <person name="Waterhouse R.M."/>
            <person name="Yan G."/>
            <person name="Tu Z.J."/>
            <person name="Fang X."/>
            <person name="James A.A."/>
        </authorList>
    </citation>
    <scope>NUCLEOTIDE SEQUENCE [LARGE SCALE GENOMIC DNA]</scope>
    <source>
        <strain evidence="6">Foshan</strain>
    </source>
</reference>
<comment type="subcellular location">
    <subcellularLocation>
        <location evidence="1">Secreted</location>
    </subcellularLocation>
</comment>
<dbReference type="PANTHER" id="PTHR39957:SF1">
    <property type="entry name" value="AT09846P1-RELATED"/>
    <property type="match status" value="1"/>
</dbReference>
<evidence type="ECO:0000256" key="1">
    <source>
        <dbReference type="ARBA" id="ARBA00004613"/>
    </source>
</evidence>
<dbReference type="PANTHER" id="PTHR39957">
    <property type="entry name" value="AT09846P1-RELATED"/>
    <property type="match status" value="1"/>
</dbReference>
<dbReference type="Pfam" id="PF15430">
    <property type="entry name" value="SVWC"/>
    <property type="match status" value="1"/>
</dbReference>
<dbReference type="SMART" id="SM01318">
    <property type="entry name" value="SVWC"/>
    <property type="match status" value="1"/>
</dbReference>
<dbReference type="InterPro" id="IPR053308">
    <property type="entry name" value="Vago-like"/>
</dbReference>
<evidence type="ECO:0000259" key="4">
    <source>
        <dbReference type="SMART" id="SM01318"/>
    </source>
</evidence>
<evidence type="ECO:0000313" key="6">
    <source>
        <dbReference type="Proteomes" id="UP000069940"/>
    </source>
</evidence>
<keyword evidence="6" id="KW-1185">Reference proteome</keyword>
<evidence type="ECO:0000256" key="3">
    <source>
        <dbReference type="SAM" id="SignalP"/>
    </source>
</evidence>
<evidence type="ECO:0000256" key="2">
    <source>
        <dbReference type="ARBA" id="ARBA00022525"/>
    </source>
</evidence>
<organism evidence="5 6">
    <name type="scientific">Aedes albopictus</name>
    <name type="common">Asian tiger mosquito</name>
    <name type="synonym">Stegomyia albopicta</name>
    <dbReference type="NCBI Taxonomy" id="7160"/>
    <lineage>
        <taxon>Eukaryota</taxon>
        <taxon>Metazoa</taxon>
        <taxon>Ecdysozoa</taxon>
        <taxon>Arthropoda</taxon>
        <taxon>Hexapoda</taxon>
        <taxon>Insecta</taxon>
        <taxon>Pterygota</taxon>
        <taxon>Neoptera</taxon>
        <taxon>Endopterygota</taxon>
        <taxon>Diptera</taxon>
        <taxon>Nematocera</taxon>
        <taxon>Culicoidea</taxon>
        <taxon>Culicidae</taxon>
        <taxon>Culicinae</taxon>
        <taxon>Aedini</taxon>
        <taxon>Aedes</taxon>
        <taxon>Stegomyia</taxon>
    </lineage>
</organism>
<feature type="chain" id="PRO_5046257266" description="Single domain-containing protein" evidence="3">
    <location>
        <begin position="20"/>
        <end position="113"/>
    </location>
</feature>
<dbReference type="Proteomes" id="UP000069940">
    <property type="component" value="Unassembled WGS sequence"/>
</dbReference>